<dbReference type="GO" id="GO:0003677">
    <property type="term" value="F:DNA binding"/>
    <property type="evidence" value="ECO:0007669"/>
    <property type="project" value="UniProtKB-KW"/>
</dbReference>
<dbReference type="Proteomes" id="UP000261080">
    <property type="component" value="Unassembled WGS sequence"/>
</dbReference>
<dbReference type="Pfam" id="PF00589">
    <property type="entry name" value="Phage_integrase"/>
    <property type="match status" value="1"/>
</dbReference>
<organism evidence="5 6">
    <name type="scientific">Sellimonas intestinalis</name>
    <dbReference type="NCBI Taxonomy" id="1653434"/>
    <lineage>
        <taxon>Bacteria</taxon>
        <taxon>Bacillati</taxon>
        <taxon>Bacillota</taxon>
        <taxon>Clostridia</taxon>
        <taxon>Lachnospirales</taxon>
        <taxon>Lachnospiraceae</taxon>
        <taxon>Sellimonas</taxon>
    </lineage>
</organism>
<dbReference type="GO" id="GO:0006310">
    <property type="term" value="P:DNA recombination"/>
    <property type="evidence" value="ECO:0007669"/>
    <property type="project" value="UniProtKB-KW"/>
</dbReference>
<sequence>MKFDEQGFRHLVDETIATIIRLGTTSHAVLDRYKRFTEMLVGHLKSLDQPFELTLCLKWVNSLDHDPACVLSASYVGWKALHRFVHLPAEQQAGTLTEWRHYLCFTPELPETDEYKNILVEFQEVMKEEGKYPTTIKSYSSMARKLLLYLESVGITKFSDARNQNLLDYFQTDRFKNRNLKGFQTELCVLKKFLRFATDAGYTACKTLPYALPKIRQSRNKIITTIDEKVEADLLEDEPDSLVNKRDQAILLLALHTSLRSCDIRALRFCDIDLEKETIHIHQKKTGVDLEIPIDSATQNAIIDYILNERRDCKQEYIFVTSVDPIKKLARRHYRMKYRTQGTESYENLPHDGLHIYRRTFASRLLQSGTPLPLISEMLGHIDKNSVRVYLSTDEAKMKRCALDISLIPCRREEY</sequence>
<evidence type="ECO:0000313" key="6">
    <source>
        <dbReference type="Proteomes" id="UP000261080"/>
    </source>
</evidence>
<reference evidence="5 6" key="1">
    <citation type="submission" date="2018-08" db="EMBL/GenBank/DDBJ databases">
        <title>A genome reference for cultivated species of the human gut microbiota.</title>
        <authorList>
            <person name="Zou Y."/>
            <person name="Xue W."/>
            <person name="Luo G."/>
        </authorList>
    </citation>
    <scope>NUCLEOTIDE SEQUENCE [LARGE SCALE GENOMIC DNA]</scope>
    <source>
        <strain evidence="5 6">AF37-2AT</strain>
    </source>
</reference>
<evidence type="ECO:0000259" key="4">
    <source>
        <dbReference type="PROSITE" id="PS51898"/>
    </source>
</evidence>
<dbReference type="AlphaFoldDB" id="A0A3E3K0Q0"/>
<dbReference type="PANTHER" id="PTHR30349:SF41">
    <property type="entry name" value="INTEGRASE_RECOMBINASE PROTEIN MJ0367-RELATED"/>
    <property type="match status" value="1"/>
</dbReference>
<dbReference type="PANTHER" id="PTHR30349">
    <property type="entry name" value="PHAGE INTEGRASE-RELATED"/>
    <property type="match status" value="1"/>
</dbReference>
<dbReference type="Gene3D" id="1.10.150.130">
    <property type="match status" value="1"/>
</dbReference>
<evidence type="ECO:0000256" key="2">
    <source>
        <dbReference type="ARBA" id="ARBA00023125"/>
    </source>
</evidence>
<dbReference type="GeneID" id="97193331"/>
<keyword evidence="3" id="KW-0233">DNA recombination</keyword>
<evidence type="ECO:0000256" key="3">
    <source>
        <dbReference type="ARBA" id="ARBA00023172"/>
    </source>
</evidence>
<comment type="similarity">
    <text evidence="1">Belongs to the 'phage' integrase family.</text>
</comment>
<dbReference type="OrthoDB" id="9802329at2"/>
<gene>
    <name evidence="5" type="ORF">DW016_09925</name>
</gene>
<dbReference type="SUPFAM" id="SSF56349">
    <property type="entry name" value="DNA breaking-rejoining enzymes"/>
    <property type="match status" value="1"/>
</dbReference>
<proteinExistence type="inferred from homology"/>
<protein>
    <recommendedName>
        <fullName evidence="4">Tyr recombinase domain-containing protein</fullName>
    </recommendedName>
</protein>
<comment type="caution">
    <text evidence="5">The sequence shown here is derived from an EMBL/GenBank/DDBJ whole genome shotgun (WGS) entry which is preliminary data.</text>
</comment>
<dbReference type="RefSeq" id="WP_024733079.1">
    <property type="nucleotide sequence ID" value="NZ_CP094681.1"/>
</dbReference>
<keyword evidence="2" id="KW-0238">DNA-binding</keyword>
<evidence type="ECO:0000313" key="5">
    <source>
        <dbReference type="EMBL" id="RGE86380.1"/>
    </source>
</evidence>
<dbReference type="InterPro" id="IPR011010">
    <property type="entry name" value="DNA_brk_join_enz"/>
</dbReference>
<feature type="domain" description="Tyr recombinase" evidence="4">
    <location>
        <begin position="221"/>
        <end position="403"/>
    </location>
</feature>
<accession>A0A3E3K0Q0</accession>
<dbReference type="InterPro" id="IPR002104">
    <property type="entry name" value="Integrase_catalytic"/>
</dbReference>
<dbReference type="InterPro" id="IPR013762">
    <property type="entry name" value="Integrase-like_cat_sf"/>
</dbReference>
<name>A0A3E3K0Q0_9FIRM</name>
<dbReference type="Gene3D" id="1.10.443.10">
    <property type="entry name" value="Intergrase catalytic core"/>
    <property type="match status" value="1"/>
</dbReference>
<dbReference type="InterPro" id="IPR010998">
    <property type="entry name" value="Integrase_recombinase_N"/>
</dbReference>
<dbReference type="EMBL" id="QVLX01000005">
    <property type="protein sequence ID" value="RGE86380.1"/>
    <property type="molecule type" value="Genomic_DNA"/>
</dbReference>
<dbReference type="GO" id="GO:0015074">
    <property type="term" value="P:DNA integration"/>
    <property type="evidence" value="ECO:0007669"/>
    <property type="project" value="InterPro"/>
</dbReference>
<dbReference type="InterPro" id="IPR050090">
    <property type="entry name" value="Tyrosine_recombinase_XerCD"/>
</dbReference>
<keyword evidence="6" id="KW-1185">Reference proteome</keyword>
<evidence type="ECO:0000256" key="1">
    <source>
        <dbReference type="ARBA" id="ARBA00008857"/>
    </source>
</evidence>
<dbReference type="PROSITE" id="PS51898">
    <property type="entry name" value="TYR_RECOMBINASE"/>
    <property type="match status" value="1"/>
</dbReference>